<reference evidence="22" key="2">
    <citation type="journal article" date="2018" name="BMC Genomics">
        <title>A manually annotated Actinidia chinensis var. chinensis (kiwifruit) genome highlights the challenges associated with draft genomes and gene prediction in plants.</title>
        <authorList>
            <person name="Pilkington S.M."/>
            <person name="Crowhurst R."/>
            <person name="Hilario E."/>
            <person name="Nardozza S."/>
            <person name="Fraser L."/>
            <person name="Peng Y."/>
            <person name="Gunaseelan K."/>
            <person name="Simpson R."/>
            <person name="Tahir J."/>
            <person name="Deroles S.C."/>
            <person name="Templeton K."/>
            <person name="Luo Z."/>
            <person name="Davy M."/>
            <person name="Cheng C."/>
            <person name="McNeilage M."/>
            <person name="Scaglione D."/>
            <person name="Liu Y."/>
            <person name="Zhang Q."/>
            <person name="Datson P."/>
            <person name="De Silva N."/>
            <person name="Gardiner S.E."/>
            <person name="Bassett H."/>
            <person name="Chagne D."/>
            <person name="McCallum J."/>
            <person name="Dzierzon H."/>
            <person name="Deng C."/>
            <person name="Wang Y.Y."/>
            <person name="Barron L."/>
            <person name="Manako K."/>
            <person name="Bowen J."/>
            <person name="Foster T.M."/>
            <person name="Erridge Z.A."/>
            <person name="Tiffin H."/>
            <person name="Waite C.N."/>
            <person name="Davies K.M."/>
            <person name="Grierson E.P."/>
            <person name="Laing W.A."/>
            <person name="Kirk R."/>
            <person name="Chen X."/>
            <person name="Wood M."/>
            <person name="Montefiori M."/>
            <person name="Brummell D.A."/>
            <person name="Schwinn K.E."/>
            <person name="Catanach A."/>
            <person name="Fullerton C."/>
            <person name="Li D."/>
            <person name="Meiyalaghan S."/>
            <person name="Nieuwenhuizen N."/>
            <person name="Read N."/>
            <person name="Prakash R."/>
            <person name="Hunter D."/>
            <person name="Zhang H."/>
            <person name="McKenzie M."/>
            <person name="Knabel M."/>
            <person name="Harris A."/>
            <person name="Allan A.C."/>
            <person name="Gleave A."/>
            <person name="Chen A."/>
            <person name="Janssen B.J."/>
            <person name="Plunkett B."/>
            <person name="Ampomah-Dwamena C."/>
            <person name="Voogd C."/>
            <person name="Leif D."/>
            <person name="Lafferty D."/>
            <person name="Souleyre E.J.F."/>
            <person name="Varkonyi-Gasic E."/>
            <person name="Gambi F."/>
            <person name="Hanley J."/>
            <person name="Yao J.L."/>
            <person name="Cheung J."/>
            <person name="David K.M."/>
            <person name="Warren B."/>
            <person name="Marsh K."/>
            <person name="Snowden K.C."/>
            <person name="Lin-Wang K."/>
            <person name="Brian L."/>
            <person name="Martinez-Sanchez M."/>
            <person name="Wang M."/>
            <person name="Ileperuma N."/>
            <person name="Macnee N."/>
            <person name="Campin R."/>
            <person name="McAtee P."/>
            <person name="Drummond R.S.M."/>
            <person name="Espley R.V."/>
            <person name="Ireland H.S."/>
            <person name="Wu R."/>
            <person name="Atkinson R.G."/>
            <person name="Karunairetnam S."/>
            <person name="Bulley S."/>
            <person name="Chunkath S."/>
            <person name="Hanley Z."/>
            <person name="Storey R."/>
            <person name="Thrimawithana A.H."/>
            <person name="Thomson S."/>
            <person name="David C."/>
            <person name="Testolin R."/>
            <person name="Huang H."/>
            <person name="Hellens R.P."/>
            <person name="Schaffer R.J."/>
        </authorList>
    </citation>
    <scope>NUCLEOTIDE SEQUENCE [LARGE SCALE GENOMIC DNA]</scope>
    <source>
        <strain evidence="22">cv. Red5</strain>
    </source>
</reference>
<keyword evidence="7" id="KW-0808">Transferase</keyword>
<evidence type="ECO:0000256" key="6">
    <source>
        <dbReference type="ARBA" id="ARBA00022614"/>
    </source>
</evidence>
<name>A0A2R6R8G1_ACTCC</name>
<dbReference type="Gene3D" id="1.10.510.10">
    <property type="entry name" value="Transferase(Phosphotransferase) domain 1"/>
    <property type="match status" value="1"/>
</dbReference>
<dbReference type="Pfam" id="PF00069">
    <property type="entry name" value="Pkinase"/>
    <property type="match status" value="1"/>
</dbReference>
<evidence type="ECO:0000256" key="3">
    <source>
        <dbReference type="ARBA" id="ARBA00022475"/>
    </source>
</evidence>
<keyword evidence="9" id="KW-0732">Signal</keyword>
<evidence type="ECO:0000256" key="4">
    <source>
        <dbReference type="ARBA" id="ARBA00022527"/>
    </source>
</evidence>
<organism evidence="21 22">
    <name type="scientific">Actinidia chinensis var. chinensis</name>
    <name type="common">Chinese soft-hair kiwi</name>
    <dbReference type="NCBI Taxonomy" id="1590841"/>
    <lineage>
        <taxon>Eukaryota</taxon>
        <taxon>Viridiplantae</taxon>
        <taxon>Streptophyta</taxon>
        <taxon>Embryophyta</taxon>
        <taxon>Tracheophyta</taxon>
        <taxon>Spermatophyta</taxon>
        <taxon>Magnoliopsida</taxon>
        <taxon>eudicotyledons</taxon>
        <taxon>Gunneridae</taxon>
        <taxon>Pentapetalae</taxon>
        <taxon>asterids</taxon>
        <taxon>Ericales</taxon>
        <taxon>Actinidiaceae</taxon>
        <taxon>Actinidia</taxon>
    </lineage>
</organism>
<dbReference type="OrthoDB" id="1103805at2759"/>
<evidence type="ECO:0000256" key="15">
    <source>
        <dbReference type="ARBA" id="ARBA00023136"/>
    </source>
</evidence>
<evidence type="ECO:0000256" key="2">
    <source>
        <dbReference type="ARBA" id="ARBA00012513"/>
    </source>
</evidence>
<dbReference type="InterPro" id="IPR011009">
    <property type="entry name" value="Kinase-like_dom_sf"/>
</dbReference>
<sequence>MAECKALKNIRHRNLVKIISACASVDFKDNDFKALVYEYMENGSLEYWLHPVLSQTGHVQEQQKSLSLLQRLGIAIDVAFALDYLHNHCHVLIVHRDIKPSNILLDGDMTAHVGDFGLARLLQQRDTSELAESQISSVGTKGTIGYVAPEYGMGHEVSTNGDVYSYGILLLELFIRKRPTDGMCINGLDLHNLAKLALQERVMEIVDKNLLEEEERTSINSLKQMKSEKISKCLSLIFRIRVACSKQSPRERMSIADAVRELHLAKDILFDERI</sequence>
<dbReference type="GO" id="GO:0004674">
    <property type="term" value="F:protein serine/threonine kinase activity"/>
    <property type="evidence" value="ECO:0007669"/>
    <property type="project" value="UniProtKB-KW"/>
</dbReference>
<dbReference type="Gramene" id="PSS23827">
    <property type="protein sequence ID" value="PSS23827"/>
    <property type="gene ID" value="CEY00_Acc08652"/>
</dbReference>
<evidence type="ECO:0000259" key="20">
    <source>
        <dbReference type="PROSITE" id="PS50011"/>
    </source>
</evidence>
<accession>A0A2R6R8G1</accession>
<dbReference type="FunFam" id="1.10.510.10:FF:000358">
    <property type="entry name" value="Putative leucine-rich repeat receptor-like serine/threonine-protein kinase"/>
    <property type="match status" value="1"/>
</dbReference>
<gene>
    <name evidence="21" type="ORF">CEY00_Acc08652</name>
</gene>
<evidence type="ECO:0000256" key="18">
    <source>
        <dbReference type="ARBA" id="ARBA00047899"/>
    </source>
</evidence>
<comment type="catalytic activity">
    <reaction evidence="19">
        <text>L-seryl-[protein] + ATP = O-phospho-L-seryl-[protein] + ADP + H(+)</text>
        <dbReference type="Rhea" id="RHEA:17989"/>
        <dbReference type="Rhea" id="RHEA-COMP:9863"/>
        <dbReference type="Rhea" id="RHEA-COMP:11604"/>
        <dbReference type="ChEBI" id="CHEBI:15378"/>
        <dbReference type="ChEBI" id="CHEBI:29999"/>
        <dbReference type="ChEBI" id="CHEBI:30616"/>
        <dbReference type="ChEBI" id="CHEBI:83421"/>
        <dbReference type="ChEBI" id="CHEBI:456216"/>
        <dbReference type="EC" id="2.7.11.1"/>
    </reaction>
</comment>
<evidence type="ECO:0000313" key="22">
    <source>
        <dbReference type="Proteomes" id="UP000241394"/>
    </source>
</evidence>
<keyword evidence="4" id="KW-0723">Serine/threonine-protein kinase</keyword>
<keyword evidence="15" id="KW-0472">Membrane</keyword>
<dbReference type="InterPro" id="IPR000719">
    <property type="entry name" value="Prot_kinase_dom"/>
</dbReference>
<evidence type="ECO:0000256" key="1">
    <source>
        <dbReference type="ARBA" id="ARBA00004162"/>
    </source>
</evidence>
<dbReference type="PANTHER" id="PTHR48055">
    <property type="entry name" value="LEUCINE-RICH REPEAT RECEPTOR PROTEIN KINASE EMS1"/>
    <property type="match status" value="1"/>
</dbReference>
<comment type="subcellular location">
    <subcellularLocation>
        <location evidence="1">Cell membrane</location>
        <topology evidence="1">Single-pass membrane protein</topology>
    </subcellularLocation>
</comment>
<dbReference type="AlphaFoldDB" id="A0A2R6R8G1"/>
<keyword evidence="3" id="KW-1003">Cell membrane</keyword>
<dbReference type="InterPro" id="IPR051564">
    <property type="entry name" value="LRR_receptor-like_kinase"/>
</dbReference>
<evidence type="ECO:0000256" key="17">
    <source>
        <dbReference type="ARBA" id="ARBA00023180"/>
    </source>
</evidence>
<dbReference type="PROSITE" id="PS00108">
    <property type="entry name" value="PROTEIN_KINASE_ST"/>
    <property type="match status" value="1"/>
</dbReference>
<dbReference type="EC" id="2.7.11.1" evidence="2"/>
<dbReference type="GO" id="GO:0005886">
    <property type="term" value="C:plasma membrane"/>
    <property type="evidence" value="ECO:0007669"/>
    <property type="project" value="UniProtKB-SubCell"/>
</dbReference>
<keyword evidence="22" id="KW-1185">Reference proteome</keyword>
<dbReference type="SUPFAM" id="SSF56112">
    <property type="entry name" value="Protein kinase-like (PK-like)"/>
    <property type="match status" value="1"/>
</dbReference>
<dbReference type="OMA" id="RTACITS"/>
<protein>
    <recommendedName>
        <fullName evidence="2">non-specific serine/threonine protein kinase</fullName>
        <ecNumber evidence="2">2.7.11.1</ecNumber>
    </recommendedName>
</protein>
<evidence type="ECO:0000313" key="21">
    <source>
        <dbReference type="EMBL" id="PSS23827.1"/>
    </source>
</evidence>
<keyword evidence="13" id="KW-0067">ATP-binding</keyword>
<proteinExistence type="predicted"/>
<evidence type="ECO:0000256" key="19">
    <source>
        <dbReference type="ARBA" id="ARBA00048679"/>
    </source>
</evidence>
<evidence type="ECO:0000256" key="16">
    <source>
        <dbReference type="ARBA" id="ARBA00023170"/>
    </source>
</evidence>
<evidence type="ECO:0000256" key="12">
    <source>
        <dbReference type="ARBA" id="ARBA00022777"/>
    </source>
</evidence>
<evidence type="ECO:0000256" key="7">
    <source>
        <dbReference type="ARBA" id="ARBA00022679"/>
    </source>
</evidence>
<dbReference type="SMART" id="SM00220">
    <property type="entry name" value="S_TKc"/>
    <property type="match status" value="1"/>
</dbReference>
<feature type="domain" description="Protein kinase" evidence="20">
    <location>
        <begin position="1"/>
        <end position="230"/>
    </location>
</feature>
<dbReference type="PROSITE" id="PS50011">
    <property type="entry name" value="PROTEIN_KINASE_DOM"/>
    <property type="match status" value="1"/>
</dbReference>
<dbReference type="InParanoid" id="A0A2R6R8G1"/>
<evidence type="ECO:0000256" key="9">
    <source>
        <dbReference type="ARBA" id="ARBA00022729"/>
    </source>
</evidence>
<dbReference type="Proteomes" id="UP000241394">
    <property type="component" value="Chromosome LG8"/>
</dbReference>
<reference evidence="21 22" key="1">
    <citation type="submission" date="2017-07" db="EMBL/GenBank/DDBJ databases">
        <title>An improved, manually edited Actinidia chinensis var. chinensis (kiwifruit) genome highlights the challenges associated with draft genomes and gene prediction in plants.</title>
        <authorList>
            <person name="Pilkington S."/>
            <person name="Crowhurst R."/>
            <person name="Hilario E."/>
            <person name="Nardozza S."/>
            <person name="Fraser L."/>
            <person name="Peng Y."/>
            <person name="Gunaseelan K."/>
            <person name="Simpson R."/>
            <person name="Tahir J."/>
            <person name="Deroles S."/>
            <person name="Templeton K."/>
            <person name="Luo Z."/>
            <person name="Davy M."/>
            <person name="Cheng C."/>
            <person name="Mcneilage M."/>
            <person name="Scaglione D."/>
            <person name="Liu Y."/>
            <person name="Zhang Q."/>
            <person name="Datson P."/>
            <person name="De Silva N."/>
            <person name="Gardiner S."/>
            <person name="Bassett H."/>
            <person name="Chagne D."/>
            <person name="Mccallum J."/>
            <person name="Dzierzon H."/>
            <person name="Deng C."/>
            <person name="Wang Y.-Y."/>
            <person name="Barron N."/>
            <person name="Manako K."/>
            <person name="Bowen J."/>
            <person name="Foster T."/>
            <person name="Erridge Z."/>
            <person name="Tiffin H."/>
            <person name="Waite C."/>
            <person name="Davies K."/>
            <person name="Grierson E."/>
            <person name="Laing W."/>
            <person name="Kirk R."/>
            <person name="Chen X."/>
            <person name="Wood M."/>
            <person name="Montefiori M."/>
            <person name="Brummell D."/>
            <person name="Schwinn K."/>
            <person name="Catanach A."/>
            <person name="Fullerton C."/>
            <person name="Li D."/>
            <person name="Meiyalaghan S."/>
            <person name="Nieuwenhuizen N."/>
            <person name="Read N."/>
            <person name="Prakash R."/>
            <person name="Hunter D."/>
            <person name="Zhang H."/>
            <person name="Mckenzie M."/>
            <person name="Knabel M."/>
            <person name="Harris A."/>
            <person name="Allan A."/>
            <person name="Chen A."/>
            <person name="Janssen B."/>
            <person name="Plunkett B."/>
            <person name="Dwamena C."/>
            <person name="Voogd C."/>
            <person name="Leif D."/>
            <person name="Lafferty D."/>
            <person name="Souleyre E."/>
            <person name="Varkonyi-Gasic E."/>
            <person name="Gambi F."/>
            <person name="Hanley J."/>
            <person name="Yao J.-L."/>
            <person name="Cheung J."/>
            <person name="David K."/>
            <person name="Warren B."/>
            <person name="Marsh K."/>
            <person name="Snowden K."/>
            <person name="Lin-Wang K."/>
            <person name="Brian L."/>
            <person name="Martinez-Sanchez M."/>
            <person name="Wang M."/>
            <person name="Ileperuma N."/>
            <person name="Macnee N."/>
            <person name="Campin R."/>
            <person name="Mcatee P."/>
            <person name="Drummond R."/>
            <person name="Espley R."/>
            <person name="Ireland H."/>
            <person name="Wu R."/>
            <person name="Atkinson R."/>
            <person name="Karunairetnam S."/>
            <person name="Bulley S."/>
            <person name="Chunkath S."/>
            <person name="Hanley Z."/>
            <person name="Storey R."/>
            <person name="Thrimawithana A."/>
            <person name="Thomson S."/>
            <person name="David C."/>
            <person name="Testolin R."/>
        </authorList>
    </citation>
    <scope>NUCLEOTIDE SEQUENCE [LARGE SCALE GENOMIC DNA]</scope>
    <source>
        <strain evidence="22">cv. Red5</strain>
        <tissue evidence="21">Young leaf</tissue>
    </source>
</reference>
<dbReference type="InterPro" id="IPR008271">
    <property type="entry name" value="Ser/Thr_kinase_AS"/>
</dbReference>
<evidence type="ECO:0000256" key="11">
    <source>
        <dbReference type="ARBA" id="ARBA00022741"/>
    </source>
</evidence>
<keyword evidence="11" id="KW-0547">Nucleotide-binding</keyword>
<comment type="caution">
    <text evidence="21">The sequence shown here is derived from an EMBL/GenBank/DDBJ whole genome shotgun (WGS) entry which is preliminary data.</text>
</comment>
<dbReference type="Gene3D" id="3.30.200.20">
    <property type="entry name" value="Phosphorylase Kinase, domain 1"/>
    <property type="match status" value="1"/>
</dbReference>
<dbReference type="PANTHER" id="PTHR48055:SF55">
    <property type="entry name" value="PROTEIN KINASE DOMAIN-CONTAINING PROTEIN"/>
    <property type="match status" value="1"/>
</dbReference>
<keyword evidence="6" id="KW-0433">Leucine-rich repeat</keyword>
<evidence type="ECO:0000256" key="8">
    <source>
        <dbReference type="ARBA" id="ARBA00022692"/>
    </source>
</evidence>
<keyword evidence="10" id="KW-0677">Repeat</keyword>
<dbReference type="EMBL" id="NKQK01000008">
    <property type="protein sequence ID" value="PSS23827.1"/>
    <property type="molecule type" value="Genomic_DNA"/>
</dbReference>
<dbReference type="STRING" id="1590841.A0A2R6R8G1"/>
<evidence type="ECO:0000256" key="5">
    <source>
        <dbReference type="ARBA" id="ARBA00022553"/>
    </source>
</evidence>
<evidence type="ECO:0000256" key="13">
    <source>
        <dbReference type="ARBA" id="ARBA00022840"/>
    </source>
</evidence>
<evidence type="ECO:0000256" key="14">
    <source>
        <dbReference type="ARBA" id="ARBA00022989"/>
    </source>
</evidence>
<keyword evidence="5" id="KW-0597">Phosphoprotein</keyword>
<keyword evidence="14" id="KW-1133">Transmembrane helix</keyword>
<keyword evidence="17" id="KW-0325">Glycoprotein</keyword>
<dbReference type="GO" id="GO:0005524">
    <property type="term" value="F:ATP binding"/>
    <property type="evidence" value="ECO:0007669"/>
    <property type="project" value="UniProtKB-KW"/>
</dbReference>
<comment type="catalytic activity">
    <reaction evidence="18">
        <text>L-threonyl-[protein] + ATP = O-phospho-L-threonyl-[protein] + ADP + H(+)</text>
        <dbReference type="Rhea" id="RHEA:46608"/>
        <dbReference type="Rhea" id="RHEA-COMP:11060"/>
        <dbReference type="Rhea" id="RHEA-COMP:11605"/>
        <dbReference type="ChEBI" id="CHEBI:15378"/>
        <dbReference type="ChEBI" id="CHEBI:30013"/>
        <dbReference type="ChEBI" id="CHEBI:30616"/>
        <dbReference type="ChEBI" id="CHEBI:61977"/>
        <dbReference type="ChEBI" id="CHEBI:456216"/>
        <dbReference type="EC" id="2.7.11.1"/>
    </reaction>
</comment>
<keyword evidence="16 21" id="KW-0675">Receptor</keyword>
<keyword evidence="8" id="KW-0812">Transmembrane</keyword>
<evidence type="ECO:0000256" key="10">
    <source>
        <dbReference type="ARBA" id="ARBA00022737"/>
    </source>
</evidence>
<keyword evidence="12 21" id="KW-0418">Kinase</keyword>